<accession>A0A4R3VB59</accession>
<dbReference type="Proteomes" id="UP000295433">
    <property type="component" value="Unassembled WGS sequence"/>
</dbReference>
<dbReference type="OrthoDB" id="8808097at2"/>
<proteinExistence type="predicted"/>
<dbReference type="RefSeq" id="WP_132458926.1">
    <property type="nucleotide sequence ID" value="NZ_JAWIZJ010000016.1"/>
</dbReference>
<name>A0A4R3VB59_9GAMM</name>
<gene>
    <name evidence="1" type="ORF">EDC54_1163</name>
</gene>
<reference evidence="1 2" key="1">
    <citation type="submission" date="2019-03" db="EMBL/GenBank/DDBJ databases">
        <title>Genomic Encyclopedia of Type Strains, Phase IV (KMG-IV): sequencing the most valuable type-strain genomes for metagenomic binning, comparative biology and taxonomic classification.</title>
        <authorList>
            <person name="Goeker M."/>
        </authorList>
    </citation>
    <scope>NUCLEOTIDE SEQUENCE [LARGE SCALE GENOMIC DNA]</scope>
    <source>
        <strain evidence="1 2">DSM 16730</strain>
    </source>
</reference>
<evidence type="ECO:0000313" key="2">
    <source>
        <dbReference type="Proteomes" id="UP000295433"/>
    </source>
</evidence>
<dbReference type="EMBL" id="SMBY01000016">
    <property type="protein sequence ID" value="TCV02497.1"/>
    <property type="molecule type" value="Genomic_DNA"/>
</dbReference>
<protein>
    <recommendedName>
        <fullName evidence="3">Glycosyl transferase family 2</fullName>
    </recommendedName>
</protein>
<evidence type="ECO:0000313" key="1">
    <source>
        <dbReference type="EMBL" id="TCV02497.1"/>
    </source>
</evidence>
<comment type="caution">
    <text evidence="1">The sequence shown here is derived from an EMBL/GenBank/DDBJ whole genome shotgun (WGS) entry which is preliminary data.</text>
</comment>
<keyword evidence="2" id="KW-1185">Reference proteome</keyword>
<evidence type="ECO:0008006" key="3">
    <source>
        <dbReference type="Google" id="ProtNLM"/>
    </source>
</evidence>
<organism evidence="1 2">
    <name type="scientific">Samsonia erythrinae</name>
    <dbReference type="NCBI Taxonomy" id="160434"/>
    <lineage>
        <taxon>Bacteria</taxon>
        <taxon>Pseudomonadati</taxon>
        <taxon>Pseudomonadota</taxon>
        <taxon>Gammaproteobacteria</taxon>
        <taxon>Enterobacterales</taxon>
        <taxon>Pectobacteriaceae</taxon>
        <taxon>Samsonia</taxon>
    </lineage>
</organism>
<dbReference type="AlphaFoldDB" id="A0A4R3VB59"/>
<sequence length="260" mass="30218">MKKSNKFKNENIKIYSFYWDNIDLRLVDAQRKVFESFGFKIEQHHRHGMDHGLWIEEVLNSAEENEIIIIVDIDCIPLNLEAVQKAIAIADNGGIFGCAQSANHIDYRYIYAAPMFCAIKAKTWQSLGCPSLQADENFDVGGRMTSIAAQKGINIEMAYPSHSAVPKWLLGDKYIYGLFTIYNNSFLHLFESRKKYLIDCFVDLSIEIVSGIEPIDYKKYIIRAADESHKIYALKYYMKKSIRGKIIREYFRLKKRITNW</sequence>